<dbReference type="SUPFAM" id="SSF53649">
    <property type="entry name" value="Alkaline phosphatase-like"/>
    <property type="match status" value="1"/>
</dbReference>
<feature type="chain" id="PRO_5047383296" evidence="1">
    <location>
        <begin position="19"/>
        <end position="526"/>
    </location>
</feature>
<feature type="signal peptide" evidence="1">
    <location>
        <begin position="1"/>
        <end position="18"/>
    </location>
</feature>
<reference evidence="3" key="1">
    <citation type="journal article" date="2019" name="Int. J. Syst. Evol. Microbiol.">
        <title>The Global Catalogue of Microorganisms (GCM) 10K type strain sequencing project: providing services to taxonomists for standard genome sequencing and annotation.</title>
        <authorList>
            <consortium name="The Broad Institute Genomics Platform"/>
            <consortium name="The Broad Institute Genome Sequencing Center for Infectious Disease"/>
            <person name="Wu L."/>
            <person name="Ma J."/>
        </authorList>
    </citation>
    <scope>NUCLEOTIDE SEQUENCE [LARGE SCALE GENOMIC DNA]</scope>
    <source>
        <strain evidence="3">CCUG 57263</strain>
    </source>
</reference>
<sequence length="526" mass="58737">MKKIILILLINAALLAGCQTRPPNMHQLHTQSERTPSSKPVILLMADSIMDKPLQEAIRNGQAPAFEFLITHGRYYPDVVSSFPTMSVTVDSTLLTGTHPDQHRIPGLVWFNAGEQRVINYGTGLREVIKQGPNQVLTDSLLHLNNRHLNPDIRTIHEQLADHGKESASINALIYSGNTKHKLVLPDSVASLSPLPSELETQGPKLLSLGVLSQHNPANQWNTFVWQSYGINNKFSAEELKMMIKENRLTDLNVVYFPDNDLIVHRKGPETLKGIREMDQQLQEILNAYGSWEESLKQAIWIVMGDSGQAVIGADRNKSVIPLKERLGAYRIADQNPPAAGQDQMVLCVNERMAYVYLLTPDLSFEDVAEQLRQDDRMDVIAWKENDGVRVRAGGSEKTLHYNVNGTYVDTYNQKWSLQGDHDLLDITVSEGDNKIQYGSYPDALQRLYSSLNSHEGRYLVITAKPGYEFIGDGSPTHVGGGGHGSLHKDDSLVPLIVTGTDLLPHSLRLVDMKPWLLQLLNVKND</sequence>
<organism evidence="2 3">
    <name type="scientific">Paenibacillus residui</name>
    <dbReference type="NCBI Taxonomy" id="629724"/>
    <lineage>
        <taxon>Bacteria</taxon>
        <taxon>Bacillati</taxon>
        <taxon>Bacillota</taxon>
        <taxon>Bacilli</taxon>
        <taxon>Bacillales</taxon>
        <taxon>Paenibacillaceae</taxon>
        <taxon>Paenibacillus</taxon>
    </lineage>
</organism>
<name>A0ABW3D8V5_9BACL</name>
<evidence type="ECO:0000256" key="1">
    <source>
        <dbReference type="SAM" id="SignalP"/>
    </source>
</evidence>
<dbReference type="InterPro" id="IPR002591">
    <property type="entry name" value="Phosphodiest/P_Trfase"/>
</dbReference>
<accession>A0ABW3D8V5</accession>
<keyword evidence="3" id="KW-1185">Reference proteome</keyword>
<dbReference type="Proteomes" id="UP001597120">
    <property type="component" value="Unassembled WGS sequence"/>
</dbReference>
<comment type="caution">
    <text evidence="2">The sequence shown here is derived from an EMBL/GenBank/DDBJ whole genome shotgun (WGS) entry which is preliminary data.</text>
</comment>
<gene>
    <name evidence="2" type="ORF">ACFQ03_12165</name>
</gene>
<evidence type="ECO:0000313" key="2">
    <source>
        <dbReference type="EMBL" id="MFD0869907.1"/>
    </source>
</evidence>
<dbReference type="Pfam" id="PF01663">
    <property type="entry name" value="Phosphodiest"/>
    <property type="match status" value="1"/>
</dbReference>
<dbReference type="InterPro" id="IPR017850">
    <property type="entry name" value="Alkaline_phosphatase_core_sf"/>
</dbReference>
<dbReference type="Gene3D" id="3.40.720.10">
    <property type="entry name" value="Alkaline Phosphatase, subunit A"/>
    <property type="match status" value="1"/>
</dbReference>
<dbReference type="RefSeq" id="WP_379288373.1">
    <property type="nucleotide sequence ID" value="NZ_JBHTIU010000039.1"/>
</dbReference>
<protein>
    <submittedName>
        <fullName evidence="2">Alkaline phosphatase family protein</fullName>
    </submittedName>
</protein>
<keyword evidence="1" id="KW-0732">Signal</keyword>
<evidence type="ECO:0000313" key="3">
    <source>
        <dbReference type="Proteomes" id="UP001597120"/>
    </source>
</evidence>
<dbReference type="EMBL" id="JBHTIU010000039">
    <property type="protein sequence ID" value="MFD0869907.1"/>
    <property type="molecule type" value="Genomic_DNA"/>
</dbReference>
<proteinExistence type="predicted"/>
<dbReference type="PROSITE" id="PS51257">
    <property type="entry name" value="PROKAR_LIPOPROTEIN"/>
    <property type="match status" value="1"/>
</dbReference>